<dbReference type="Gene3D" id="3.30.1440.10">
    <property type="match status" value="1"/>
</dbReference>
<keyword evidence="6" id="KW-1185">Reference proteome</keyword>
<evidence type="ECO:0000259" key="4">
    <source>
        <dbReference type="Pfam" id="PF00673"/>
    </source>
</evidence>
<dbReference type="PANTHER" id="PTHR11994">
    <property type="entry name" value="60S RIBOSOMAL PROTEIN L11-RELATED"/>
    <property type="match status" value="1"/>
</dbReference>
<dbReference type="OrthoDB" id="539541at2759"/>
<dbReference type="SUPFAM" id="SSF55282">
    <property type="entry name" value="RL5-like"/>
    <property type="match status" value="1"/>
</dbReference>
<dbReference type="Proteomes" id="UP001140091">
    <property type="component" value="Unassembled WGS sequence"/>
</dbReference>
<name>A0A9W8MKS2_9AGAR</name>
<evidence type="ECO:0000256" key="2">
    <source>
        <dbReference type="ARBA" id="ARBA00022980"/>
    </source>
</evidence>
<feature type="domain" description="Large ribosomal subunit protein uL5 C-terminal" evidence="4">
    <location>
        <begin position="156"/>
        <end position="264"/>
    </location>
</feature>
<comment type="similarity">
    <text evidence="1">Belongs to the universal ribosomal protein uL5 family.</text>
</comment>
<keyword evidence="2" id="KW-0689">Ribosomal protein</keyword>
<evidence type="ECO:0000256" key="1">
    <source>
        <dbReference type="ARBA" id="ARBA00008553"/>
    </source>
</evidence>
<dbReference type="AlphaFoldDB" id="A0A9W8MKS2"/>
<gene>
    <name evidence="5" type="ORF">H1R20_g4432</name>
</gene>
<comment type="caution">
    <text evidence="5">The sequence shown here is derived from an EMBL/GenBank/DDBJ whole genome shotgun (WGS) entry which is preliminary data.</text>
</comment>
<feature type="non-terminal residue" evidence="5">
    <location>
        <position position="267"/>
    </location>
</feature>
<dbReference type="InterPro" id="IPR022803">
    <property type="entry name" value="Ribosomal_uL5_dom_sf"/>
</dbReference>
<sequence length="267" mass="29334">MATTSSASRVAYRLNRFGRAPRITKSLRKDRTTHLPIPHVPALTTREFAPNRLKDHYHTTLADDLMYMTYTHEPSGVGKKPAPPSTPEDTVRLEKIQIHTFIKESLQNKSALLSPIMMLRALTGETTKGGGQHAVEGIQLVKGRKAVGGWIRPGVPVGAKVDLRGQSMYDFLNTLTEFVLPRLRDFNGIVLPPKSSSSTTPSTVSGVVSFGLPPEAMVFFPQLEVNVDAYPMLPGIHIHFVTNAKGKGAQDKARALVSGFQVPFVRR</sequence>
<evidence type="ECO:0000256" key="3">
    <source>
        <dbReference type="ARBA" id="ARBA00023274"/>
    </source>
</evidence>
<dbReference type="EMBL" id="JANBPK010000765">
    <property type="protein sequence ID" value="KAJ2932663.1"/>
    <property type="molecule type" value="Genomic_DNA"/>
</dbReference>
<dbReference type="InterPro" id="IPR002132">
    <property type="entry name" value="Ribosomal_uL5"/>
</dbReference>
<reference evidence="5" key="1">
    <citation type="submission" date="2022-06" db="EMBL/GenBank/DDBJ databases">
        <title>Genome Sequence of Candolleomyces eurysporus.</title>
        <authorList>
            <person name="Buettner E."/>
        </authorList>
    </citation>
    <scope>NUCLEOTIDE SEQUENCE</scope>
    <source>
        <strain evidence="5">VTCC 930004</strain>
    </source>
</reference>
<dbReference type="GO" id="GO:1990904">
    <property type="term" value="C:ribonucleoprotein complex"/>
    <property type="evidence" value="ECO:0007669"/>
    <property type="project" value="UniProtKB-KW"/>
</dbReference>
<keyword evidence="3" id="KW-0687">Ribonucleoprotein</keyword>
<dbReference type="InterPro" id="IPR031309">
    <property type="entry name" value="Ribosomal_uL5_C"/>
</dbReference>
<dbReference type="GO" id="GO:0006412">
    <property type="term" value="P:translation"/>
    <property type="evidence" value="ECO:0007669"/>
    <property type="project" value="InterPro"/>
</dbReference>
<accession>A0A9W8MKS2</accession>
<organism evidence="5 6">
    <name type="scientific">Candolleomyces eurysporus</name>
    <dbReference type="NCBI Taxonomy" id="2828524"/>
    <lineage>
        <taxon>Eukaryota</taxon>
        <taxon>Fungi</taxon>
        <taxon>Dikarya</taxon>
        <taxon>Basidiomycota</taxon>
        <taxon>Agaricomycotina</taxon>
        <taxon>Agaricomycetes</taxon>
        <taxon>Agaricomycetidae</taxon>
        <taxon>Agaricales</taxon>
        <taxon>Agaricineae</taxon>
        <taxon>Psathyrellaceae</taxon>
        <taxon>Candolleomyces</taxon>
    </lineage>
</organism>
<dbReference type="Pfam" id="PF00673">
    <property type="entry name" value="Ribosomal_L5_C"/>
    <property type="match status" value="1"/>
</dbReference>
<dbReference type="GO" id="GO:0005840">
    <property type="term" value="C:ribosome"/>
    <property type="evidence" value="ECO:0007669"/>
    <property type="project" value="UniProtKB-KW"/>
</dbReference>
<evidence type="ECO:0000313" key="5">
    <source>
        <dbReference type="EMBL" id="KAJ2932663.1"/>
    </source>
</evidence>
<evidence type="ECO:0000313" key="6">
    <source>
        <dbReference type="Proteomes" id="UP001140091"/>
    </source>
</evidence>
<protein>
    <recommendedName>
        <fullName evidence="4">Large ribosomal subunit protein uL5 C-terminal domain-containing protein</fullName>
    </recommendedName>
</protein>
<proteinExistence type="inferred from homology"/>
<dbReference type="GO" id="GO:0003735">
    <property type="term" value="F:structural constituent of ribosome"/>
    <property type="evidence" value="ECO:0007669"/>
    <property type="project" value="InterPro"/>
</dbReference>